<dbReference type="GO" id="GO:0020037">
    <property type="term" value="F:heme binding"/>
    <property type="evidence" value="ECO:0007669"/>
    <property type="project" value="InterPro"/>
</dbReference>
<feature type="transmembrane region" description="Helical" evidence="10">
    <location>
        <begin position="145"/>
        <end position="178"/>
    </location>
</feature>
<dbReference type="PANTHER" id="PTHR10422:SF18">
    <property type="entry name" value="CYTOCHROME C OXIDASE SUBUNIT 1"/>
    <property type="match status" value="1"/>
</dbReference>
<feature type="transmembrane region" description="Helical" evidence="10">
    <location>
        <begin position="537"/>
        <end position="564"/>
    </location>
</feature>
<dbReference type="InterPro" id="IPR036927">
    <property type="entry name" value="Cyt_c_oxase-like_su1_sf"/>
</dbReference>
<keyword evidence="9" id="KW-0679">Respiratory chain</keyword>
<evidence type="ECO:0000256" key="5">
    <source>
        <dbReference type="ARBA" id="ARBA00015947"/>
    </source>
</evidence>
<keyword evidence="8 9" id="KW-0472">Membrane</keyword>
<keyword evidence="9" id="KW-0999">Mitochondrion inner membrane</keyword>
<evidence type="ECO:0000256" key="9">
    <source>
        <dbReference type="RuleBase" id="RU000369"/>
    </source>
</evidence>
<feature type="transmembrane region" description="Helical" evidence="10">
    <location>
        <begin position="390"/>
        <end position="414"/>
    </location>
</feature>
<name>A0A0C4ZKG1_9PLAT</name>
<keyword evidence="9 12" id="KW-0496">Mitochondrion</keyword>
<dbReference type="PRINTS" id="PR01165">
    <property type="entry name" value="CYCOXIDASEI"/>
</dbReference>
<dbReference type="GO" id="GO:0006123">
    <property type="term" value="P:mitochondrial electron transport, cytochrome c to oxygen"/>
    <property type="evidence" value="ECO:0007669"/>
    <property type="project" value="TreeGrafter"/>
</dbReference>
<dbReference type="SUPFAM" id="SSF81442">
    <property type="entry name" value="Cytochrome c oxidase subunit I-like"/>
    <property type="match status" value="1"/>
</dbReference>
<reference evidence="12" key="1">
    <citation type="submission" date="2014-10" db="EMBL/GenBank/DDBJ databases">
        <title>Mitochondrial genomes for 'planarian' flatworms shows great divergence from the neodermatan gene order.</title>
        <authorList>
            <person name="Ross E."/>
            <person name="Blair D."/>
            <person name="Sanchez Alvarado A."/>
        </authorList>
    </citation>
    <scope>NUCLEOTIDE SEQUENCE</scope>
</reference>
<dbReference type="Pfam" id="PF00115">
    <property type="entry name" value="COX1"/>
    <property type="match status" value="1"/>
</dbReference>
<keyword evidence="9" id="KW-0249">Electron transport</keyword>
<accession>A0A0C4ZKG1</accession>
<comment type="pathway">
    <text evidence="3 9">Energy metabolism; oxidative phosphorylation.</text>
</comment>
<dbReference type="UniPathway" id="UPA00705"/>
<dbReference type="InterPro" id="IPR023616">
    <property type="entry name" value="Cyt_c_oxase-like_su1_dom"/>
</dbReference>
<dbReference type="PANTHER" id="PTHR10422">
    <property type="entry name" value="CYTOCHROME C OXIDASE SUBUNIT 1"/>
    <property type="match status" value="1"/>
</dbReference>
<dbReference type="PROSITE" id="PS00077">
    <property type="entry name" value="COX1_CUB"/>
    <property type="match status" value="1"/>
</dbReference>
<dbReference type="GO" id="GO:0015990">
    <property type="term" value="P:electron transport coupled proton transport"/>
    <property type="evidence" value="ECO:0007669"/>
    <property type="project" value="TreeGrafter"/>
</dbReference>
<dbReference type="Gene3D" id="1.20.210.10">
    <property type="entry name" value="Cytochrome c oxidase-like, subunit I domain"/>
    <property type="match status" value="1"/>
</dbReference>
<feature type="transmembrane region" description="Helical" evidence="10">
    <location>
        <begin position="426"/>
        <end position="448"/>
    </location>
</feature>
<dbReference type="InterPro" id="IPR033944">
    <property type="entry name" value="Cyt_c_oxase_su1_dom"/>
</dbReference>
<evidence type="ECO:0000256" key="10">
    <source>
        <dbReference type="SAM" id="Phobius"/>
    </source>
</evidence>
<keyword evidence="6 9" id="KW-0812">Transmembrane</keyword>
<dbReference type="GO" id="GO:0046872">
    <property type="term" value="F:metal ion binding"/>
    <property type="evidence" value="ECO:0007669"/>
    <property type="project" value="UniProtKB-KW"/>
</dbReference>
<evidence type="ECO:0000259" key="11">
    <source>
        <dbReference type="PROSITE" id="PS50855"/>
    </source>
</evidence>
<gene>
    <name evidence="12" type="primary">COX1</name>
</gene>
<keyword evidence="9" id="KW-0349">Heme</keyword>
<dbReference type="CDD" id="cd01663">
    <property type="entry name" value="Cyt_c_Oxidase_I"/>
    <property type="match status" value="1"/>
</dbReference>
<feature type="domain" description="Cytochrome oxidase subunit I profile" evidence="11">
    <location>
        <begin position="94"/>
        <end position="604"/>
    </location>
</feature>
<evidence type="ECO:0000256" key="1">
    <source>
        <dbReference type="ARBA" id="ARBA00001971"/>
    </source>
</evidence>
<evidence type="ECO:0000256" key="3">
    <source>
        <dbReference type="ARBA" id="ARBA00004673"/>
    </source>
</evidence>
<evidence type="ECO:0000256" key="7">
    <source>
        <dbReference type="ARBA" id="ARBA00022989"/>
    </source>
</evidence>
<dbReference type="PROSITE" id="PS50855">
    <property type="entry name" value="COX1"/>
    <property type="match status" value="1"/>
</dbReference>
<proteinExistence type="inferred from homology"/>
<feature type="transmembrane region" description="Helical" evidence="10">
    <location>
        <begin position="352"/>
        <end position="375"/>
    </location>
</feature>
<feature type="transmembrane region" description="Helical" evidence="10">
    <location>
        <begin position="269"/>
        <end position="296"/>
    </location>
</feature>
<evidence type="ECO:0000313" key="12">
    <source>
        <dbReference type="EMBL" id="AJI44473.1"/>
    </source>
</evidence>
<keyword evidence="9" id="KW-0186">Copper</keyword>
<dbReference type="GO" id="GO:0045277">
    <property type="term" value="C:respiratory chain complex IV"/>
    <property type="evidence" value="ECO:0007669"/>
    <property type="project" value="InterPro"/>
</dbReference>
<dbReference type="GO" id="GO:0005743">
    <property type="term" value="C:mitochondrial inner membrane"/>
    <property type="evidence" value="ECO:0007669"/>
    <property type="project" value="UniProtKB-SubCell"/>
</dbReference>
<evidence type="ECO:0000256" key="2">
    <source>
        <dbReference type="ARBA" id="ARBA00004141"/>
    </source>
</evidence>
<feature type="transmembrane region" description="Helical" evidence="10">
    <location>
        <begin position="65"/>
        <end position="84"/>
    </location>
</feature>
<feature type="transmembrane region" description="Helical" evidence="10">
    <location>
        <begin position="499"/>
        <end position="517"/>
    </location>
</feature>
<comment type="catalytic activity">
    <reaction evidence="9">
        <text>4 Fe(II)-[cytochrome c] + O2 + 8 H(+)(in) = 4 Fe(III)-[cytochrome c] + 2 H2O + 4 H(+)(out)</text>
        <dbReference type="Rhea" id="RHEA:11436"/>
        <dbReference type="Rhea" id="RHEA-COMP:10350"/>
        <dbReference type="Rhea" id="RHEA-COMP:14399"/>
        <dbReference type="ChEBI" id="CHEBI:15377"/>
        <dbReference type="ChEBI" id="CHEBI:15378"/>
        <dbReference type="ChEBI" id="CHEBI:15379"/>
        <dbReference type="ChEBI" id="CHEBI:29033"/>
        <dbReference type="ChEBI" id="CHEBI:29034"/>
        <dbReference type="EC" id="7.1.1.9"/>
    </reaction>
</comment>
<comment type="function">
    <text evidence="9">Component of the cytochrome c oxidase, the last enzyme in the mitochondrial electron transport chain which drives oxidative phosphorylation. The respiratory chain contains 3 multisubunit complexes succinate dehydrogenase (complex II, CII), ubiquinol-cytochrome c oxidoreductase (cytochrome b-c1 complex, complex III, CIII) and cytochrome c oxidase (complex IV, CIV), that cooperate to transfer electrons derived from NADH and succinate to molecular oxygen, creating an electrochemical gradient over the inner membrane that drives transmembrane transport and the ATP synthase. Cytochrome c oxidase is the component of the respiratory chain that catalyzes the reduction of oxygen to water. Electrons originating from reduced cytochrome c in the intermembrane space (IMS) are transferred via the dinuclear copper A center (CU(A)) of subunit 2 and heme A of subunit 1 to the active site in subunit 1, a binuclear center (BNC) formed by heme A3 and copper B (CU(B)). The BNC reduces molecular oxygen to 2 water molecules using 4 electrons from cytochrome c in the IMS and 4 protons from the mitochondrial matrix.</text>
</comment>
<feature type="transmembrane region" description="Helical" evidence="10">
    <location>
        <begin position="316"/>
        <end position="340"/>
    </location>
</feature>
<feature type="transmembrane region" description="Helical" evidence="10">
    <location>
        <begin position="6"/>
        <end position="24"/>
    </location>
</feature>
<comment type="cofactor">
    <cofactor evidence="1">
        <name>heme</name>
        <dbReference type="ChEBI" id="CHEBI:30413"/>
    </cofactor>
</comment>
<keyword evidence="7 10" id="KW-1133">Transmembrane helix</keyword>
<organism evidence="12">
    <name type="scientific">Girardia sp. ER-2015</name>
    <dbReference type="NCBI Taxonomy" id="1608986"/>
    <lineage>
        <taxon>Eukaryota</taxon>
        <taxon>Metazoa</taxon>
        <taxon>Spiralia</taxon>
        <taxon>Lophotrochozoa</taxon>
        <taxon>Platyhelminthes</taxon>
        <taxon>Rhabditophora</taxon>
        <taxon>Seriata</taxon>
        <taxon>Tricladida</taxon>
        <taxon>Continenticola</taxon>
        <taxon>Geoplanoidea</taxon>
        <taxon>Dugesiidae</taxon>
        <taxon>Girardia</taxon>
    </lineage>
</organism>
<geneLocation type="mitochondrion" evidence="12"/>
<sequence>MKKFIDFLKVTFGIFFDLFVYLKGIVSSVSVTIRECLVFSLSSLGACLFFFGCFCIYFLNSLFGFLVNCSVWALKVFGFFIDYLNSISPWFSRWFCSTNHKDIGTLYFIFGIFMGLFGGMLSLLLRVELAVPGSLIGSSSLYYGIMTAHGLIMIFFFVMPILIGGFGNWLIPLFLGCADMAFPRANNLSFWLLIPSVILLIFSVFCYGGVVSGWTIYPPLSSIKFSAGAGLDFAILSLHVAGISSILGSINFIVTIYGFSNCNLVRLPLYIWSLFITSWLLLLSLPVLAATLTMLITDRNFNTSFFDPSSGGDPVLFQHLFWFFGHPEVYILIIPGFGIVSHLCMYYSGKDLVFGHLGMLFAMLSIGFLGFIVWAHHMYVVGLDYDTRSYFTAATMIIAVPTGIKVFSWIATLCGSGFNDLLSGRYVVINWLLGFIFLFTVGGLTGLVLSNASLDISLHDTYYVVAHFHYVLSMGAVFAIFAGFIHWWPLFTGCVLDSFLLKVQFWGMFVGVNMTFFPQHFLGLQGMPRRICDYADIYSFWNSFSSLGSIVSYFSVCLFFYILYISLVDSVDSKLCGFSSNSLEWLNDKPVSSHTSIEHTTTFV</sequence>
<comment type="similarity">
    <text evidence="4 9">Belongs to the heme-copper respiratory oxidase family.</text>
</comment>
<keyword evidence="9" id="KW-0479">Metal-binding</keyword>
<feature type="transmembrane region" description="Helical" evidence="10">
    <location>
        <begin position="190"/>
        <end position="214"/>
    </location>
</feature>
<dbReference type="InterPro" id="IPR000883">
    <property type="entry name" value="Cyt_C_Oxase_1"/>
</dbReference>
<dbReference type="InterPro" id="IPR023615">
    <property type="entry name" value="Cyt_c_Oxase_su1_BS"/>
</dbReference>
<dbReference type="EC" id="7.1.1.9" evidence="9"/>
<feature type="transmembrane region" description="Helical" evidence="10">
    <location>
        <begin position="234"/>
        <end position="257"/>
    </location>
</feature>
<keyword evidence="9" id="KW-0408">Iron</keyword>
<evidence type="ECO:0000256" key="4">
    <source>
        <dbReference type="ARBA" id="ARBA00009578"/>
    </source>
</evidence>
<evidence type="ECO:0000256" key="8">
    <source>
        <dbReference type="ARBA" id="ARBA00023136"/>
    </source>
</evidence>
<feature type="transmembrane region" description="Helical" evidence="10">
    <location>
        <begin position="468"/>
        <end position="487"/>
    </location>
</feature>
<keyword evidence="9" id="KW-0813">Transport</keyword>
<dbReference type="EMBL" id="KP090061">
    <property type="protein sequence ID" value="AJI44473.1"/>
    <property type="molecule type" value="Genomic_DNA"/>
</dbReference>
<dbReference type="GO" id="GO:0004129">
    <property type="term" value="F:cytochrome-c oxidase activity"/>
    <property type="evidence" value="ECO:0007669"/>
    <property type="project" value="UniProtKB-EC"/>
</dbReference>
<dbReference type="AlphaFoldDB" id="A0A0C4ZKG1"/>
<feature type="transmembrane region" description="Helical" evidence="10">
    <location>
        <begin position="105"/>
        <end position="125"/>
    </location>
</feature>
<protein>
    <recommendedName>
        <fullName evidence="5 9">Cytochrome c oxidase subunit 1</fullName>
        <ecNumber evidence="9">7.1.1.9</ecNumber>
    </recommendedName>
</protein>
<feature type="transmembrane region" description="Helical" evidence="10">
    <location>
        <begin position="36"/>
        <end position="59"/>
    </location>
</feature>
<comment type="subcellular location">
    <subcellularLocation>
        <location evidence="2">Membrane</location>
        <topology evidence="2">Multi-pass membrane protein</topology>
    </subcellularLocation>
    <subcellularLocation>
        <location evidence="9">Mitochondrion inner membrane</location>
        <topology evidence="9">Multi-pass membrane protein</topology>
    </subcellularLocation>
</comment>
<evidence type="ECO:0000256" key="6">
    <source>
        <dbReference type="ARBA" id="ARBA00022692"/>
    </source>
</evidence>